<dbReference type="InterPro" id="IPR043504">
    <property type="entry name" value="Peptidase_S1_PA_chymotrypsin"/>
</dbReference>
<keyword evidence="4" id="KW-1185">Reference proteome</keyword>
<dbReference type="PROSITE" id="PS50240">
    <property type="entry name" value="TRYPSIN_DOM"/>
    <property type="match status" value="1"/>
</dbReference>
<evidence type="ECO:0000313" key="3">
    <source>
        <dbReference type="EMBL" id="PCK78465.1"/>
    </source>
</evidence>
<evidence type="ECO:0000313" key="4">
    <source>
        <dbReference type="Proteomes" id="UP000218807"/>
    </source>
</evidence>
<feature type="domain" description="Peptidase S1" evidence="2">
    <location>
        <begin position="272"/>
        <end position="569"/>
    </location>
</feature>
<dbReference type="GO" id="GO:0006508">
    <property type="term" value="P:proteolysis"/>
    <property type="evidence" value="ECO:0007669"/>
    <property type="project" value="InterPro"/>
</dbReference>
<dbReference type="Proteomes" id="UP000218807">
    <property type="component" value="Unassembled WGS sequence"/>
</dbReference>
<sequence length="586" mass="63716">MREEYASLASANAPFGACRNPPQLASEKYCNSCGIINNIGHRVEEDIMLPRLFLTHSNIAMSFLFALLLGGATLAQSVSEQVDEKLRTAAERLADAFGRGAVFGQFVERAPGSYVFAPEDRSLPILAVENSARIGSIAVGPKVAARAEIDAEQRTIRILSYQLDVRGAAPPDSRNASGPLKDAAESARSIIARLQSAAQPGAMSVESRTLDSDTPLGNATLKDIDSFVAAYRTALDVGRTADAEAIATQWRTLRGQIVAALPDGDDPEYKTLYGAADNYAPWRYDRIFTDAASVVALGEPGANTPLCSGVLVAADLVLTAGHCFGGARVRPPETLEVWFGFAERPDGSSPSPVRRPVAEAIAPAQEKWPDVFAGKFSQHLYDYALIRFKSRPGEDVVPEVTIVPGKVVRPAPQCLRETPPQRADPLYVIGYPRGRPATIHDNGRVELPYRVQGTDFDTLRLDVDADFVGEPDHDQILSDFDNSYVLDSSGVLKWRYLFDVRDNGQPRMGVIADTFRGNSGGPVYDHERDQCVVGILNRGMGDTGQRREADWKVHERVLPMHAIIKDLEQNPVVAPLLADGTIKVIQ</sequence>
<evidence type="ECO:0000259" key="2">
    <source>
        <dbReference type="PROSITE" id="PS50240"/>
    </source>
</evidence>
<organism evidence="3 4">
    <name type="scientific">Rhizobium sophoriradicis</name>
    <dbReference type="NCBI Taxonomy" id="1535245"/>
    <lineage>
        <taxon>Bacteria</taxon>
        <taxon>Pseudomonadati</taxon>
        <taxon>Pseudomonadota</taxon>
        <taxon>Alphaproteobacteria</taxon>
        <taxon>Hyphomicrobiales</taxon>
        <taxon>Rhizobiaceae</taxon>
        <taxon>Rhizobium/Agrobacterium group</taxon>
        <taxon>Rhizobium</taxon>
    </lineage>
</organism>
<proteinExistence type="predicted"/>
<reference evidence="3 4" key="1">
    <citation type="submission" date="2017-09" db="EMBL/GenBank/DDBJ databases">
        <title>Comparative genomics of rhizobia isolated from Phaseolus vulgaris in China.</title>
        <authorList>
            <person name="Tong W."/>
        </authorList>
    </citation>
    <scope>NUCLEOTIDE SEQUENCE [LARGE SCALE GENOMIC DNA]</scope>
    <source>
        <strain evidence="3 4">L101</strain>
    </source>
</reference>
<comment type="caution">
    <text evidence="3">The sequence shown here is derived from an EMBL/GenBank/DDBJ whole genome shotgun (WGS) entry which is preliminary data.</text>
</comment>
<dbReference type="InterPro" id="IPR009003">
    <property type="entry name" value="Peptidase_S1_PA"/>
</dbReference>
<dbReference type="PANTHER" id="PTHR15462">
    <property type="entry name" value="SERINE PROTEASE"/>
    <property type="match status" value="1"/>
</dbReference>
<dbReference type="GO" id="GO:0004252">
    <property type="term" value="F:serine-type endopeptidase activity"/>
    <property type="evidence" value="ECO:0007669"/>
    <property type="project" value="InterPro"/>
</dbReference>
<dbReference type="Pfam" id="PF13365">
    <property type="entry name" value="Trypsin_2"/>
    <property type="match status" value="1"/>
</dbReference>
<gene>
    <name evidence="3" type="ORF">CPT34_24640</name>
</gene>
<evidence type="ECO:0000256" key="1">
    <source>
        <dbReference type="ARBA" id="ARBA00022729"/>
    </source>
</evidence>
<accession>A0A2A5KN74</accession>
<protein>
    <recommendedName>
        <fullName evidence="2">Peptidase S1 domain-containing protein</fullName>
    </recommendedName>
</protein>
<dbReference type="PROSITE" id="PS00134">
    <property type="entry name" value="TRYPSIN_HIS"/>
    <property type="match status" value="1"/>
</dbReference>
<dbReference type="Gene3D" id="2.40.10.10">
    <property type="entry name" value="Trypsin-like serine proteases"/>
    <property type="match status" value="2"/>
</dbReference>
<dbReference type="InterPro" id="IPR018114">
    <property type="entry name" value="TRYPSIN_HIS"/>
</dbReference>
<keyword evidence="1" id="KW-0732">Signal</keyword>
<dbReference type="InterPro" id="IPR050966">
    <property type="entry name" value="Glutamyl_endopeptidase"/>
</dbReference>
<dbReference type="PANTHER" id="PTHR15462:SF8">
    <property type="entry name" value="SERINE PROTEASE"/>
    <property type="match status" value="1"/>
</dbReference>
<dbReference type="SMART" id="SM00020">
    <property type="entry name" value="Tryp_SPc"/>
    <property type="match status" value="1"/>
</dbReference>
<name>A0A2A5KN74_9HYPH</name>
<dbReference type="EMBL" id="NXDM01000027">
    <property type="protein sequence ID" value="PCK78465.1"/>
    <property type="molecule type" value="Genomic_DNA"/>
</dbReference>
<dbReference type="AlphaFoldDB" id="A0A2A5KN74"/>
<dbReference type="InterPro" id="IPR001254">
    <property type="entry name" value="Trypsin_dom"/>
</dbReference>
<dbReference type="SUPFAM" id="SSF50494">
    <property type="entry name" value="Trypsin-like serine proteases"/>
    <property type="match status" value="1"/>
</dbReference>